<evidence type="ECO:0000313" key="2">
    <source>
        <dbReference type="EMBL" id="SPD22489.1"/>
    </source>
</evidence>
<evidence type="ECO:0000259" key="1">
    <source>
        <dbReference type="Pfam" id="PF12937"/>
    </source>
</evidence>
<sequence>MEQQVYHLKALNRDILADIIVRTDGSTLAAVACVSSDLHDVARDQSLWRQLCHSTWPSTALEEAQHVLSSSPIGGFDNFYANSYPLLLHGKHVKGTKLKPFKCPELKTHVPPSEFASLVDLYNRKECVLSKVLDGIHEAVDVSYHKDSEYNWNVNSYDCWRWYSNCPFKHELLSLDSEEFTGFGDELGHGHDAQNEETRGFSSISVAEDGKLRHDHCKELVENLRLSWVLLDKTNGKSVNLSSWKPLLVQRTWPFHGDYLIHFGSIVPVEVSLLPHKLSKCILIVRCKMIESEGCPKWMEISLKLKLRTLQEQVLVEVRV</sequence>
<dbReference type="EMBL" id="OIVN01005445">
    <property type="protein sequence ID" value="SPD22489.1"/>
    <property type="molecule type" value="Genomic_DNA"/>
</dbReference>
<dbReference type="PANTHER" id="PTHR33736">
    <property type="entry name" value="F-BOX PROTEIN-RELATED"/>
    <property type="match status" value="1"/>
</dbReference>
<dbReference type="Gene3D" id="1.20.1280.50">
    <property type="match status" value="1"/>
</dbReference>
<proteinExistence type="predicted"/>
<dbReference type="PANTHER" id="PTHR33736:SF15">
    <property type="entry name" value="F-BOX DOMAIN-CONTAINING PROTEIN"/>
    <property type="match status" value="1"/>
</dbReference>
<dbReference type="SUPFAM" id="SSF81383">
    <property type="entry name" value="F-box domain"/>
    <property type="match status" value="1"/>
</dbReference>
<dbReference type="InterPro" id="IPR001810">
    <property type="entry name" value="F-box_dom"/>
</dbReference>
<reference evidence="2" key="1">
    <citation type="submission" date="2018-02" db="EMBL/GenBank/DDBJ databases">
        <authorList>
            <person name="Cohen D.B."/>
            <person name="Kent A.D."/>
        </authorList>
    </citation>
    <scope>NUCLEOTIDE SEQUENCE</scope>
</reference>
<dbReference type="AlphaFoldDB" id="A0A2N9IEL5"/>
<dbReference type="InterPro" id="IPR036047">
    <property type="entry name" value="F-box-like_dom_sf"/>
</dbReference>
<feature type="domain" description="F-box" evidence="1">
    <location>
        <begin position="14"/>
        <end position="53"/>
    </location>
</feature>
<organism evidence="2">
    <name type="scientific">Fagus sylvatica</name>
    <name type="common">Beechnut</name>
    <dbReference type="NCBI Taxonomy" id="28930"/>
    <lineage>
        <taxon>Eukaryota</taxon>
        <taxon>Viridiplantae</taxon>
        <taxon>Streptophyta</taxon>
        <taxon>Embryophyta</taxon>
        <taxon>Tracheophyta</taxon>
        <taxon>Spermatophyta</taxon>
        <taxon>Magnoliopsida</taxon>
        <taxon>eudicotyledons</taxon>
        <taxon>Gunneridae</taxon>
        <taxon>Pentapetalae</taxon>
        <taxon>rosids</taxon>
        <taxon>fabids</taxon>
        <taxon>Fagales</taxon>
        <taxon>Fagaceae</taxon>
        <taxon>Fagus</taxon>
    </lineage>
</organism>
<protein>
    <recommendedName>
        <fullName evidence="1">F-box domain-containing protein</fullName>
    </recommendedName>
</protein>
<gene>
    <name evidence="2" type="ORF">FSB_LOCUS50371</name>
</gene>
<name>A0A2N9IEL5_FAGSY</name>
<dbReference type="InterPro" id="IPR045283">
    <property type="entry name" value="AT3G44326-like"/>
</dbReference>
<accession>A0A2N9IEL5</accession>
<dbReference type="Pfam" id="PF12937">
    <property type="entry name" value="F-box-like"/>
    <property type="match status" value="1"/>
</dbReference>